<dbReference type="PANTHER" id="PTHR43719">
    <property type="entry name" value="TWO-COMPONENT HISTIDINE KINASE"/>
    <property type="match status" value="1"/>
</dbReference>
<accession>A0A8S1P7W7</accession>
<dbReference type="EMBL" id="CAJJDN010000071">
    <property type="protein sequence ID" value="CAD8099139.1"/>
    <property type="molecule type" value="Genomic_DNA"/>
</dbReference>
<dbReference type="PANTHER" id="PTHR43719:SF28">
    <property type="entry name" value="PEROXIDE STRESS-ACTIVATED HISTIDINE KINASE MAK1-RELATED"/>
    <property type="match status" value="1"/>
</dbReference>
<gene>
    <name evidence="4" type="ORF">PSON_ATCC_30995.1.T0710163</name>
</gene>
<reference evidence="4" key="1">
    <citation type="submission" date="2021-01" db="EMBL/GenBank/DDBJ databases">
        <authorList>
            <consortium name="Genoscope - CEA"/>
            <person name="William W."/>
        </authorList>
    </citation>
    <scope>NUCLEOTIDE SEQUENCE</scope>
</reference>
<dbReference type="GO" id="GO:0000160">
    <property type="term" value="P:phosphorelay signal transduction system"/>
    <property type="evidence" value="ECO:0007669"/>
    <property type="project" value="InterPro"/>
</dbReference>
<name>A0A8S1P7W7_9CILI</name>
<proteinExistence type="predicted"/>
<evidence type="ECO:0000313" key="5">
    <source>
        <dbReference type="Proteomes" id="UP000692954"/>
    </source>
</evidence>
<dbReference type="InterPro" id="IPR001789">
    <property type="entry name" value="Sig_transdc_resp-reg_receiver"/>
</dbReference>
<dbReference type="SMART" id="SM00448">
    <property type="entry name" value="REC"/>
    <property type="match status" value="1"/>
</dbReference>
<feature type="domain" description="Response regulatory" evidence="3">
    <location>
        <begin position="122"/>
        <end position="243"/>
    </location>
</feature>
<dbReference type="CDD" id="cd17546">
    <property type="entry name" value="REC_hyHK_CKI1_RcsC-like"/>
    <property type="match status" value="1"/>
</dbReference>
<keyword evidence="5" id="KW-1185">Reference proteome</keyword>
<evidence type="ECO:0000259" key="3">
    <source>
        <dbReference type="PROSITE" id="PS50110"/>
    </source>
</evidence>
<dbReference type="OrthoDB" id="10266508at2759"/>
<dbReference type="InterPro" id="IPR050956">
    <property type="entry name" value="2C_system_His_kinase"/>
</dbReference>
<comment type="caution">
    <text evidence="4">The sequence shown here is derived from an EMBL/GenBank/DDBJ whole genome shotgun (WGS) entry which is preliminary data.</text>
</comment>
<dbReference type="Pfam" id="PF00072">
    <property type="entry name" value="Response_reg"/>
    <property type="match status" value="1"/>
</dbReference>
<dbReference type="PROSITE" id="PS50110">
    <property type="entry name" value="RESPONSE_REGULATORY"/>
    <property type="match status" value="1"/>
</dbReference>
<protein>
    <recommendedName>
        <fullName evidence="3">Response regulatory domain-containing protein</fullName>
    </recommendedName>
</protein>
<dbReference type="AlphaFoldDB" id="A0A8S1P7W7"/>
<evidence type="ECO:0000256" key="2">
    <source>
        <dbReference type="PROSITE-ProRule" id="PRU00169"/>
    </source>
</evidence>
<sequence length="245" mass="27814">MTQIRMVQNKIIYLSTFNLGNQNSQGVGLGLVISRNLVGLLGPNEFIEMSSTENKGSNFSFSIYQNAQHKECNQINPLLLENGIPDNDPSPIHPVPNPLIKRPNRRYQTVVDISTSLYQKLKILIVDDTIFNIYALKQLLKQIILQCDISEAHNGQEALEQVQCTRFDIIFMDINMPTMNGIQATQQIRQFEKNNQFQRSKICMLSAFQGESDLQESLKIGADLHLAKPLQILALKTILQQLKFI</sequence>
<dbReference type="Proteomes" id="UP000692954">
    <property type="component" value="Unassembled WGS sequence"/>
</dbReference>
<feature type="modified residue" description="4-aspartylphosphate" evidence="2">
    <location>
        <position position="173"/>
    </location>
</feature>
<evidence type="ECO:0000256" key="1">
    <source>
        <dbReference type="ARBA" id="ARBA00022553"/>
    </source>
</evidence>
<evidence type="ECO:0000313" key="4">
    <source>
        <dbReference type="EMBL" id="CAD8099139.1"/>
    </source>
</evidence>
<organism evidence="4 5">
    <name type="scientific">Paramecium sonneborni</name>
    <dbReference type="NCBI Taxonomy" id="65129"/>
    <lineage>
        <taxon>Eukaryota</taxon>
        <taxon>Sar</taxon>
        <taxon>Alveolata</taxon>
        <taxon>Ciliophora</taxon>
        <taxon>Intramacronucleata</taxon>
        <taxon>Oligohymenophorea</taxon>
        <taxon>Peniculida</taxon>
        <taxon>Parameciidae</taxon>
        <taxon>Paramecium</taxon>
    </lineage>
</organism>
<keyword evidence="1 2" id="KW-0597">Phosphoprotein</keyword>